<dbReference type="PIRSF" id="PIRSF005590">
    <property type="entry name" value="Ribosomal_L10"/>
    <property type="match status" value="1"/>
</dbReference>
<evidence type="ECO:0000256" key="2">
    <source>
        <dbReference type="ARBA" id="ARBA00022980"/>
    </source>
</evidence>
<proteinExistence type="inferred from homology"/>
<organism evidence="6 7">
    <name type="scientific">Methanococcoides methylutens</name>
    <dbReference type="NCBI Taxonomy" id="2226"/>
    <lineage>
        <taxon>Archaea</taxon>
        <taxon>Methanobacteriati</taxon>
        <taxon>Methanobacteriota</taxon>
        <taxon>Stenosarchaea group</taxon>
        <taxon>Methanomicrobia</taxon>
        <taxon>Methanosarcinales</taxon>
        <taxon>Methanosarcinaceae</taxon>
        <taxon>Methanococcoides</taxon>
    </lineage>
</organism>
<feature type="region of interest" description="Disordered" evidence="5">
    <location>
        <begin position="1"/>
        <end position="24"/>
    </location>
</feature>
<dbReference type="PANTHER" id="PTHR11726">
    <property type="entry name" value="60S RIBOSOMAL PROTEIN L10"/>
    <property type="match status" value="1"/>
</dbReference>
<dbReference type="InterPro" id="IPR001197">
    <property type="entry name" value="Ribosomal_uL16_euk_arch"/>
</dbReference>
<dbReference type="HAMAP" id="MF_00448">
    <property type="entry name" value="Ribosomal_uL16_arch"/>
    <property type="match status" value="1"/>
</dbReference>
<evidence type="ECO:0000313" key="6">
    <source>
        <dbReference type="EMBL" id="KGK98204.1"/>
    </source>
</evidence>
<dbReference type="GO" id="GO:0003735">
    <property type="term" value="F:structural constituent of ribosome"/>
    <property type="evidence" value="ECO:0007669"/>
    <property type="project" value="InterPro"/>
</dbReference>
<dbReference type="RefSeq" id="WP_048195532.1">
    <property type="nucleotide sequence ID" value="NZ_CAAGSM010000001.1"/>
</dbReference>
<gene>
    <name evidence="4" type="primary">rpl10e</name>
    <name evidence="6" type="ORF">LI82_10820</name>
</gene>
<dbReference type="InterPro" id="IPR018255">
    <property type="entry name" value="Ribosomal_uL16_CS_euk_arc"/>
</dbReference>
<evidence type="ECO:0000313" key="7">
    <source>
        <dbReference type="Proteomes" id="UP000029859"/>
    </source>
</evidence>
<evidence type="ECO:0000256" key="1">
    <source>
        <dbReference type="ARBA" id="ARBA00008931"/>
    </source>
</evidence>
<dbReference type="InterPro" id="IPR047873">
    <property type="entry name" value="Ribosomal_uL16"/>
</dbReference>
<dbReference type="CDD" id="cd01433">
    <property type="entry name" value="Ribosomal_L16_L10e"/>
    <property type="match status" value="1"/>
</dbReference>
<dbReference type="AlphaFoldDB" id="A0A099SZW3"/>
<dbReference type="NCBIfam" id="TIGR00279">
    <property type="entry name" value="uL16_euk_arch"/>
    <property type="match status" value="1"/>
</dbReference>
<comment type="caution">
    <text evidence="6">The sequence shown here is derived from an EMBL/GenBank/DDBJ whole genome shotgun (WGS) entry which is preliminary data.</text>
</comment>
<dbReference type="OrthoDB" id="30538at2157"/>
<dbReference type="InterPro" id="IPR016180">
    <property type="entry name" value="Ribosomal_uL16_dom"/>
</dbReference>
<keyword evidence="7" id="KW-1185">Reference proteome</keyword>
<dbReference type="NCBIfam" id="NF003239">
    <property type="entry name" value="PRK04199.1-4"/>
    <property type="match status" value="1"/>
</dbReference>
<evidence type="ECO:0000256" key="5">
    <source>
        <dbReference type="SAM" id="MobiDB-lite"/>
    </source>
</evidence>
<dbReference type="Proteomes" id="UP000029859">
    <property type="component" value="Unassembled WGS sequence"/>
</dbReference>
<protein>
    <recommendedName>
        <fullName evidence="4">Large ribosomal subunit protein uL16</fullName>
    </recommendedName>
</protein>
<keyword evidence="3 4" id="KW-0687">Ribonucleoprotein</keyword>
<dbReference type="GO" id="GO:0005840">
    <property type="term" value="C:ribosome"/>
    <property type="evidence" value="ECO:0007669"/>
    <property type="project" value="UniProtKB-KW"/>
</dbReference>
<keyword evidence="2 4" id="KW-0689">Ribosomal protein</keyword>
<dbReference type="SUPFAM" id="SSF54686">
    <property type="entry name" value="Ribosomal protein L16p/L10e"/>
    <property type="match status" value="1"/>
</dbReference>
<dbReference type="NCBIfam" id="NF003238">
    <property type="entry name" value="PRK04199.1-3"/>
    <property type="match status" value="1"/>
</dbReference>
<dbReference type="InterPro" id="IPR036920">
    <property type="entry name" value="Ribosomal_uL16_sf"/>
</dbReference>
<dbReference type="EMBL" id="JRHO01000014">
    <property type="protein sequence ID" value="KGK98204.1"/>
    <property type="molecule type" value="Genomic_DNA"/>
</dbReference>
<dbReference type="Gene3D" id="3.90.1170.10">
    <property type="entry name" value="Ribosomal protein L10e/L16"/>
    <property type="match status" value="1"/>
</dbReference>
<dbReference type="GO" id="GO:1990904">
    <property type="term" value="C:ribonucleoprotein complex"/>
    <property type="evidence" value="ECO:0007669"/>
    <property type="project" value="UniProtKB-KW"/>
</dbReference>
<feature type="compositionally biased region" description="Basic residues" evidence="5">
    <location>
        <begin position="12"/>
        <end position="22"/>
    </location>
</feature>
<evidence type="ECO:0000256" key="4">
    <source>
        <dbReference type="HAMAP-Rule" id="MF_00448"/>
    </source>
</evidence>
<comment type="similarity">
    <text evidence="1 4">Belongs to the universal ribosomal protein uL16 family.</text>
</comment>
<evidence type="ECO:0000256" key="3">
    <source>
        <dbReference type="ARBA" id="ARBA00023274"/>
    </source>
</evidence>
<dbReference type="GO" id="GO:0006412">
    <property type="term" value="P:translation"/>
    <property type="evidence" value="ECO:0007669"/>
    <property type="project" value="UniProtKB-UniRule"/>
</dbReference>
<name>A0A099SZW3_METMT</name>
<reference evidence="6 7" key="1">
    <citation type="submission" date="2014-09" db="EMBL/GenBank/DDBJ databases">
        <title>Draft genome sequence of an obligately methylotrophic methanogen, Methanococcoides methylutens, isolated from marine sediment.</title>
        <authorList>
            <person name="Guan Y."/>
            <person name="Ngugi D.K."/>
            <person name="Blom J."/>
            <person name="Ali S."/>
            <person name="Ferry J.G."/>
            <person name="Stingl U."/>
        </authorList>
    </citation>
    <scope>NUCLEOTIDE SEQUENCE [LARGE SCALE GENOMIC DNA]</scope>
    <source>
        <strain evidence="6 7">DSM 2657</strain>
    </source>
</reference>
<accession>A0A099SZW3</accession>
<dbReference type="PROSITE" id="PS01257">
    <property type="entry name" value="RIBOSOMAL_L10E"/>
    <property type="match status" value="1"/>
</dbReference>
<dbReference type="Pfam" id="PF00252">
    <property type="entry name" value="Ribosomal_L16"/>
    <property type="match status" value="1"/>
</dbReference>
<sequence length="172" mass="19015">MVRKPASMYRNVKSRSNTRRKYMGGVPGSHVIHYDDGNKTAEFPVKITLISEERCQIQHKALEAARITANRTMTTAAGRSAYHMKLRVYPHEVLRENKQATGAGADRVSSGMRAAWGKNVGTAARVAAGQKVFTISVNKEHFPMAKDALRKAGQKLPTPVRIVVDQGMELVQ</sequence>
<dbReference type="InterPro" id="IPR022981">
    <property type="entry name" value="Ribosomal_uL16_arc"/>
</dbReference>